<dbReference type="GO" id="GO:0016829">
    <property type="term" value="F:lyase activity"/>
    <property type="evidence" value="ECO:0007669"/>
    <property type="project" value="UniProtKB-KW"/>
</dbReference>
<organism evidence="4 5">
    <name type="scientific">Billgrantia antri</name>
    <dbReference type="NCBI Taxonomy" id="2846777"/>
    <lineage>
        <taxon>Bacteria</taxon>
        <taxon>Pseudomonadati</taxon>
        <taxon>Pseudomonadota</taxon>
        <taxon>Gammaproteobacteria</taxon>
        <taxon>Oceanospirillales</taxon>
        <taxon>Halomonadaceae</taxon>
        <taxon>Billgrantia</taxon>
    </lineage>
</organism>
<evidence type="ECO:0000313" key="4">
    <source>
        <dbReference type="EMBL" id="MBW6389621.1"/>
    </source>
</evidence>
<reference evidence="4 5" key="1">
    <citation type="submission" date="2021-07" db="EMBL/GenBank/DDBJ databases">
        <authorList>
            <person name="So Y."/>
        </authorList>
    </citation>
    <scope>NUCLEOTIDE SEQUENCE [LARGE SCALE GENOMIC DNA]</scope>
    <source>
        <strain evidence="4 5">Y3S6</strain>
    </source>
</reference>
<sequence length="417" mass="47692">MSYQGKHARQRTIPSWIAGSLIATLLGVGTTTQALTLEERQELDLSDYTVRAPDASYFNVTERMMLLQETNNSLLMQQREELTNYAPSCQQRLEIPTITNQLRIPGFYPTPDAWRLATEPLFDFEDTVSELAGSFVASSDDYYAECLVRFLDKWARDDALLSFYYHWNQPQAWFSLESMIFAAAMAYSVVHPHVEGLEEEKTRVEAWLNELANVHMAIEGAESSCCNNHFYRRALYAAMIGVLTEDDDMFRFGVSAIYSALHDMTEAGAFPLEVKRGRRATHYQNYALLYLIPIMEITERQGYDVYDLEIDGNTMHDAVDFAMAILEDPAELGDLAPREQYTGFLKDDQYFAWMEMYGARFGEARFNDIVAPMRPIYNRGAGGYATLYFMDPDVQQHLVIDDEGRRETQAFKGLSSN</sequence>
<keyword evidence="5" id="KW-1185">Reference proteome</keyword>
<protein>
    <submittedName>
        <fullName evidence="4">Alginate lyase family protein</fullName>
    </submittedName>
</protein>
<dbReference type="Proteomes" id="UP000769617">
    <property type="component" value="Unassembled WGS sequence"/>
</dbReference>
<keyword evidence="1" id="KW-0732">Signal</keyword>
<evidence type="ECO:0000256" key="2">
    <source>
        <dbReference type="ARBA" id="ARBA00023239"/>
    </source>
</evidence>
<evidence type="ECO:0000259" key="3">
    <source>
        <dbReference type="Pfam" id="PF05426"/>
    </source>
</evidence>
<gene>
    <name evidence="4" type="ORF">KPL81_00410</name>
</gene>
<dbReference type="EMBL" id="JAHYCA010000001">
    <property type="protein sequence ID" value="MBW6389621.1"/>
    <property type="molecule type" value="Genomic_DNA"/>
</dbReference>
<evidence type="ECO:0000313" key="5">
    <source>
        <dbReference type="Proteomes" id="UP000769617"/>
    </source>
</evidence>
<proteinExistence type="predicted"/>
<keyword evidence="2 4" id="KW-0456">Lyase</keyword>
<comment type="caution">
    <text evidence="4">The sequence shown here is derived from an EMBL/GenBank/DDBJ whole genome shotgun (WGS) entry which is preliminary data.</text>
</comment>
<dbReference type="Pfam" id="PF05426">
    <property type="entry name" value="Alginate_lyase"/>
    <property type="match status" value="1"/>
</dbReference>
<dbReference type="RefSeq" id="WP_209473453.1">
    <property type="nucleotide sequence ID" value="NZ_JAHYCA010000001.1"/>
</dbReference>
<feature type="domain" description="Alginate lyase" evidence="3">
    <location>
        <begin position="103"/>
        <end position="331"/>
    </location>
</feature>
<evidence type="ECO:0000256" key="1">
    <source>
        <dbReference type="ARBA" id="ARBA00022729"/>
    </source>
</evidence>
<dbReference type="InterPro" id="IPR008929">
    <property type="entry name" value="Chondroitin_lyas"/>
</dbReference>
<dbReference type="SUPFAM" id="SSF48230">
    <property type="entry name" value="Chondroitin AC/alginate lyase"/>
    <property type="match status" value="1"/>
</dbReference>
<dbReference type="Gene3D" id="1.50.10.100">
    <property type="entry name" value="Chondroitin AC/alginate lyase"/>
    <property type="match status" value="1"/>
</dbReference>
<dbReference type="InterPro" id="IPR008397">
    <property type="entry name" value="Alginate_lyase_dom"/>
</dbReference>
<name>A0ABS6ZHT7_9GAMM</name>
<accession>A0ABS6ZHT7</accession>